<accession>J4KT73</accession>
<proteinExistence type="predicted"/>
<name>J4KT73_9GAMM</name>
<keyword evidence="7" id="KW-1133">Transmembrane helix</keyword>
<reference evidence="8 9" key="1">
    <citation type="journal article" date="2012" name="ISME J.">
        <title>Genomic insights to SAR86, an abundant and uncultivated marine bacterial lineage.</title>
        <authorList>
            <person name="Dupont C.L."/>
            <person name="Rusch D.B."/>
            <person name="Yooseph S."/>
            <person name="Lombardo M.J."/>
            <person name="Richter R.A."/>
            <person name="Valas R."/>
            <person name="Novotny M."/>
            <person name="Yee-Greenbaum J."/>
            <person name="Selengut J.D."/>
            <person name="Haft D.H."/>
            <person name="Halpern A.L."/>
            <person name="Lasken R.S."/>
            <person name="Nealson K."/>
            <person name="Friedman R."/>
            <person name="Venter J.C."/>
        </authorList>
    </citation>
    <scope>NUCLEOTIDE SEQUENCE [LARGE SCALE GENOMIC DNA]</scope>
</reference>
<dbReference type="HOGENOM" id="CLU_049421_1_1_6"/>
<dbReference type="Pfam" id="PF03279">
    <property type="entry name" value="Lip_A_acyltrans"/>
    <property type="match status" value="1"/>
</dbReference>
<organism evidence="8 9">
    <name type="scientific">SAR86 cluster bacterium SAR86B</name>
    <dbReference type="NCBI Taxonomy" id="1123867"/>
    <lineage>
        <taxon>Bacteria</taxon>
        <taxon>Pseudomonadati</taxon>
        <taxon>Pseudomonadota</taxon>
        <taxon>Gammaproteobacteria</taxon>
        <taxon>SAR86 cluster</taxon>
    </lineage>
</organism>
<keyword evidence="7" id="KW-0812">Transmembrane</keyword>
<evidence type="ECO:0000256" key="2">
    <source>
        <dbReference type="ARBA" id="ARBA00022475"/>
    </source>
</evidence>
<dbReference type="EMBL" id="JH611164">
    <property type="protein sequence ID" value="EJP73954.1"/>
    <property type="molecule type" value="Genomic_DNA"/>
</dbReference>
<evidence type="ECO:0000313" key="8">
    <source>
        <dbReference type="EMBL" id="EJP73954.1"/>
    </source>
</evidence>
<dbReference type="PANTHER" id="PTHR30606">
    <property type="entry name" value="LIPID A BIOSYNTHESIS LAUROYL ACYLTRANSFERASE"/>
    <property type="match status" value="1"/>
</dbReference>
<dbReference type="Proteomes" id="UP000010116">
    <property type="component" value="Unassembled WGS sequence"/>
</dbReference>
<keyword evidence="3" id="KW-0997">Cell inner membrane</keyword>
<dbReference type="AlphaFoldDB" id="J4KT73"/>
<keyword evidence="2" id="KW-1003">Cell membrane</keyword>
<evidence type="ECO:0000313" key="9">
    <source>
        <dbReference type="Proteomes" id="UP000010116"/>
    </source>
</evidence>
<evidence type="ECO:0000256" key="4">
    <source>
        <dbReference type="ARBA" id="ARBA00022679"/>
    </source>
</evidence>
<comment type="subcellular location">
    <subcellularLocation>
        <location evidence="1">Cell inner membrane</location>
    </subcellularLocation>
</comment>
<dbReference type="GO" id="GO:0016746">
    <property type="term" value="F:acyltransferase activity"/>
    <property type="evidence" value="ECO:0007669"/>
    <property type="project" value="UniProtKB-KW"/>
</dbReference>
<evidence type="ECO:0000256" key="6">
    <source>
        <dbReference type="ARBA" id="ARBA00023315"/>
    </source>
</evidence>
<gene>
    <name evidence="8" type="ORF">NT02SARS_0644</name>
</gene>
<keyword evidence="5 7" id="KW-0472">Membrane</keyword>
<feature type="transmembrane region" description="Helical" evidence="7">
    <location>
        <begin position="12"/>
        <end position="38"/>
    </location>
</feature>
<keyword evidence="4 8" id="KW-0808">Transferase</keyword>
<evidence type="ECO:0000256" key="1">
    <source>
        <dbReference type="ARBA" id="ARBA00004533"/>
    </source>
</evidence>
<dbReference type="GO" id="GO:0005886">
    <property type="term" value="C:plasma membrane"/>
    <property type="evidence" value="ECO:0007669"/>
    <property type="project" value="UniProtKB-SubCell"/>
</dbReference>
<dbReference type="GO" id="GO:0009247">
    <property type="term" value="P:glycolipid biosynthetic process"/>
    <property type="evidence" value="ECO:0007669"/>
    <property type="project" value="UniProtKB-ARBA"/>
</dbReference>
<evidence type="ECO:0000256" key="5">
    <source>
        <dbReference type="ARBA" id="ARBA00023136"/>
    </source>
</evidence>
<evidence type="ECO:0000256" key="3">
    <source>
        <dbReference type="ARBA" id="ARBA00022519"/>
    </source>
</evidence>
<dbReference type="InterPro" id="IPR004960">
    <property type="entry name" value="LipA_acyltrans"/>
</dbReference>
<protein>
    <submittedName>
        <fullName evidence="8">Lipid A biosynthesis lauroyl acyltransferase</fullName>
    </submittedName>
</protein>
<dbReference type="PANTHER" id="PTHR30606:SF9">
    <property type="entry name" value="LIPID A BIOSYNTHESIS LAUROYLTRANSFERASE"/>
    <property type="match status" value="1"/>
</dbReference>
<keyword evidence="6 8" id="KW-0012">Acyltransferase</keyword>
<sequence>MQKNIISLFILIWRLFCNLPLFFQSICAYLLSLIFLLFPNKRSKISKKNIELCFEKEFAKSIYKKNIYQSTKSIFHTGIAWFWTNEKISKKIKYQINGLDKLKDLQRKNIGVLLFFKHSLHLELDARVIGMNMEVYGVQRNHNSELFNNFQDMGRKKSIKDTADKNNPRKFIKWLKDGKCVLYANDQDYGQKKSDIINFFNHPAATISAPYKILQTTNSTPFFMNTYFENNKLYIQIEEITMDGITSAVHFSSRLNNIVENSIKKHPHEYLWQHRRFKSTLGKEFYK</sequence>
<dbReference type="CDD" id="cd07984">
    <property type="entry name" value="LPLAT_LABLAT-like"/>
    <property type="match status" value="1"/>
</dbReference>
<evidence type="ECO:0000256" key="7">
    <source>
        <dbReference type="SAM" id="Phobius"/>
    </source>
</evidence>